<accession>A0A839ABA8</accession>
<dbReference type="Gene3D" id="3.30.70.1060">
    <property type="entry name" value="Dimeric alpha+beta barrel"/>
    <property type="match status" value="1"/>
</dbReference>
<comment type="similarity">
    <text evidence="1">Belongs to the YciI family.</text>
</comment>
<evidence type="ECO:0000256" key="1">
    <source>
        <dbReference type="ARBA" id="ARBA00007689"/>
    </source>
</evidence>
<dbReference type="InterPro" id="IPR005545">
    <property type="entry name" value="YCII"/>
</dbReference>
<reference evidence="3 4" key="1">
    <citation type="submission" date="2020-07" db="EMBL/GenBank/DDBJ databases">
        <title>Stappia sp., F7233, whole genome shotgun sequencing project.</title>
        <authorList>
            <person name="Jiang S."/>
            <person name="Liu Z.W."/>
            <person name="Du Z.J."/>
        </authorList>
    </citation>
    <scope>NUCLEOTIDE SEQUENCE [LARGE SCALE GENOMIC DNA]</scope>
    <source>
        <strain evidence="3 4">F7233</strain>
    </source>
</reference>
<evidence type="ECO:0000313" key="3">
    <source>
        <dbReference type="EMBL" id="MBA5776466.1"/>
    </source>
</evidence>
<gene>
    <name evidence="3" type="ORF">H2509_04920</name>
</gene>
<sequence length="95" mass="10265">MFVVLLKFTENKARAGKFMDGHKAWIQRGFEAGTFVLMGSLQPNLGGALVAHGATRADLEAFVAEDPFVAEGIVTPEILEITASRADERLSFLIG</sequence>
<proteinExistence type="inferred from homology"/>
<comment type="caution">
    <text evidence="3">The sequence shown here is derived from an EMBL/GenBank/DDBJ whole genome shotgun (WGS) entry which is preliminary data.</text>
</comment>
<dbReference type="SUPFAM" id="SSF54909">
    <property type="entry name" value="Dimeric alpha+beta barrel"/>
    <property type="match status" value="1"/>
</dbReference>
<feature type="domain" description="YCII-related" evidence="2">
    <location>
        <begin position="2"/>
        <end position="75"/>
    </location>
</feature>
<keyword evidence="4" id="KW-1185">Reference proteome</keyword>
<dbReference type="Pfam" id="PF03795">
    <property type="entry name" value="YCII"/>
    <property type="match status" value="1"/>
</dbReference>
<organism evidence="3 4">
    <name type="scientific">Stappia albiluteola</name>
    <dbReference type="NCBI Taxonomy" id="2758565"/>
    <lineage>
        <taxon>Bacteria</taxon>
        <taxon>Pseudomonadati</taxon>
        <taxon>Pseudomonadota</taxon>
        <taxon>Alphaproteobacteria</taxon>
        <taxon>Hyphomicrobiales</taxon>
        <taxon>Stappiaceae</taxon>
        <taxon>Stappia</taxon>
    </lineage>
</organism>
<dbReference type="Proteomes" id="UP000541109">
    <property type="component" value="Unassembled WGS sequence"/>
</dbReference>
<dbReference type="AlphaFoldDB" id="A0A839ABA8"/>
<dbReference type="EMBL" id="JACFXV010000043">
    <property type="protein sequence ID" value="MBA5776466.1"/>
    <property type="molecule type" value="Genomic_DNA"/>
</dbReference>
<dbReference type="RefSeq" id="WP_182162895.1">
    <property type="nucleotide sequence ID" value="NZ_JACFXV010000043.1"/>
</dbReference>
<dbReference type="PANTHER" id="PTHR37828:SF1">
    <property type="entry name" value="YCII-RELATED DOMAIN-CONTAINING PROTEIN"/>
    <property type="match status" value="1"/>
</dbReference>
<dbReference type="PANTHER" id="PTHR37828">
    <property type="entry name" value="GSR2449 PROTEIN"/>
    <property type="match status" value="1"/>
</dbReference>
<evidence type="ECO:0000259" key="2">
    <source>
        <dbReference type="Pfam" id="PF03795"/>
    </source>
</evidence>
<dbReference type="InterPro" id="IPR011008">
    <property type="entry name" value="Dimeric_a/b-barrel"/>
</dbReference>
<name>A0A839ABA8_9HYPH</name>
<protein>
    <recommendedName>
        <fullName evidence="2">YCII-related domain-containing protein</fullName>
    </recommendedName>
</protein>
<evidence type="ECO:0000313" key="4">
    <source>
        <dbReference type="Proteomes" id="UP000541109"/>
    </source>
</evidence>